<evidence type="ECO:0000313" key="3">
    <source>
        <dbReference type="Proteomes" id="UP001479436"/>
    </source>
</evidence>
<name>A0ABR2WGU4_9FUNG</name>
<proteinExistence type="predicted"/>
<dbReference type="Proteomes" id="UP001479436">
    <property type="component" value="Unassembled WGS sequence"/>
</dbReference>
<keyword evidence="3" id="KW-1185">Reference proteome</keyword>
<feature type="chain" id="PRO_5045594850" evidence="1">
    <location>
        <begin position="26"/>
        <end position="137"/>
    </location>
</feature>
<keyword evidence="1" id="KW-0732">Signal</keyword>
<protein>
    <submittedName>
        <fullName evidence="2">Uncharacterized protein</fullName>
    </submittedName>
</protein>
<gene>
    <name evidence="2" type="ORF">K7432_014949</name>
</gene>
<accession>A0ABR2WGU4</accession>
<evidence type="ECO:0000256" key="1">
    <source>
        <dbReference type="SAM" id="SignalP"/>
    </source>
</evidence>
<feature type="signal peptide" evidence="1">
    <location>
        <begin position="1"/>
        <end position="25"/>
    </location>
</feature>
<evidence type="ECO:0000313" key="2">
    <source>
        <dbReference type="EMBL" id="KAK9760723.1"/>
    </source>
</evidence>
<comment type="caution">
    <text evidence="2">The sequence shown here is derived from an EMBL/GenBank/DDBJ whole genome shotgun (WGS) entry which is preliminary data.</text>
</comment>
<sequence>MEAKRSLYLVALLIVCLLSPSIVNAGACDDCIFSLPFQATPGCKDFNYSKELKPFNPSDLFKKCTCQLADAPNNFDLCNQTCSSYQVESLKSQITTAAAFFNCNKVLGKSSAASSALNTELITGVVITATLSHFLFL</sequence>
<dbReference type="EMBL" id="JASJQH010001857">
    <property type="protein sequence ID" value="KAK9760723.1"/>
    <property type="molecule type" value="Genomic_DNA"/>
</dbReference>
<reference evidence="2 3" key="1">
    <citation type="submission" date="2023-04" db="EMBL/GenBank/DDBJ databases">
        <title>Genome of Basidiobolus ranarum AG-B5.</title>
        <authorList>
            <person name="Stajich J.E."/>
            <person name="Carter-House D."/>
            <person name="Gryganskyi A."/>
        </authorList>
    </citation>
    <scope>NUCLEOTIDE SEQUENCE [LARGE SCALE GENOMIC DNA]</scope>
    <source>
        <strain evidence="2 3">AG-B5</strain>
    </source>
</reference>
<organism evidence="2 3">
    <name type="scientific">Basidiobolus ranarum</name>
    <dbReference type="NCBI Taxonomy" id="34480"/>
    <lineage>
        <taxon>Eukaryota</taxon>
        <taxon>Fungi</taxon>
        <taxon>Fungi incertae sedis</taxon>
        <taxon>Zoopagomycota</taxon>
        <taxon>Entomophthoromycotina</taxon>
        <taxon>Basidiobolomycetes</taxon>
        <taxon>Basidiobolales</taxon>
        <taxon>Basidiobolaceae</taxon>
        <taxon>Basidiobolus</taxon>
    </lineage>
</organism>